<evidence type="ECO:0000313" key="3">
    <source>
        <dbReference type="Proteomes" id="UP000036932"/>
    </source>
</evidence>
<evidence type="ECO:0000256" key="1">
    <source>
        <dbReference type="SAM" id="Phobius"/>
    </source>
</evidence>
<accession>A0A0M1N3R8</accession>
<name>A0A0M1N3R8_9BACL</name>
<dbReference type="Proteomes" id="UP000036932">
    <property type="component" value="Unassembled WGS sequence"/>
</dbReference>
<keyword evidence="1" id="KW-0472">Membrane</keyword>
<feature type="transmembrane region" description="Helical" evidence="1">
    <location>
        <begin position="69"/>
        <end position="87"/>
    </location>
</feature>
<feature type="transmembrane region" description="Helical" evidence="1">
    <location>
        <begin position="40"/>
        <end position="57"/>
    </location>
</feature>
<feature type="transmembrane region" description="Helical" evidence="1">
    <location>
        <begin position="99"/>
        <end position="119"/>
    </location>
</feature>
<evidence type="ECO:0000313" key="2">
    <source>
        <dbReference type="EMBL" id="KOR76791.1"/>
    </source>
</evidence>
<protein>
    <submittedName>
        <fullName evidence="2">Uncharacterized protein</fullName>
    </submittedName>
</protein>
<keyword evidence="1" id="KW-0812">Transmembrane</keyword>
<gene>
    <name evidence="2" type="ORF">AM231_22930</name>
</gene>
<reference evidence="3" key="1">
    <citation type="submission" date="2015-08" db="EMBL/GenBank/DDBJ databases">
        <title>Genome sequencing project for genomic taxonomy and phylogenomics of Bacillus-like bacteria.</title>
        <authorList>
            <person name="Liu B."/>
            <person name="Wang J."/>
            <person name="Zhu Y."/>
            <person name="Liu G."/>
            <person name="Chen Q."/>
            <person name="Chen Z."/>
            <person name="Lan J."/>
            <person name="Che J."/>
            <person name="Ge C."/>
            <person name="Shi H."/>
            <person name="Pan Z."/>
            <person name="Liu X."/>
        </authorList>
    </citation>
    <scope>NUCLEOTIDE SEQUENCE [LARGE SCALE GENOMIC DNA]</scope>
    <source>
        <strain evidence="3">FJAT-22460</strain>
    </source>
</reference>
<organism evidence="2 3">
    <name type="scientific">Paenibacillus solani</name>
    <dbReference type="NCBI Taxonomy" id="1705565"/>
    <lineage>
        <taxon>Bacteria</taxon>
        <taxon>Bacillati</taxon>
        <taxon>Bacillota</taxon>
        <taxon>Bacilli</taxon>
        <taxon>Bacillales</taxon>
        <taxon>Paenibacillaceae</taxon>
        <taxon>Paenibacillus</taxon>
    </lineage>
</organism>
<dbReference type="AlphaFoldDB" id="A0A0M1N3R8"/>
<comment type="caution">
    <text evidence="2">The sequence shown here is derived from an EMBL/GenBank/DDBJ whole genome shotgun (WGS) entry which is preliminary data.</text>
</comment>
<proteinExistence type="predicted"/>
<dbReference type="EMBL" id="LIUT01000006">
    <property type="protein sequence ID" value="KOR76791.1"/>
    <property type="molecule type" value="Genomic_DNA"/>
</dbReference>
<dbReference type="OrthoDB" id="2740230at2"/>
<dbReference type="PATRIC" id="fig|1705565.3.peg.723"/>
<keyword evidence="3" id="KW-1185">Reference proteome</keyword>
<keyword evidence="1" id="KW-1133">Transmembrane helix</keyword>
<feature type="transmembrane region" description="Helical" evidence="1">
    <location>
        <begin position="12"/>
        <end position="28"/>
    </location>
</feature>
<sequence length="123" mass="13885">MKFRFMQWDLGSKLIFIATCLAIASFFFKWLDIGVAAENGFLQGGVFFIVCFIYPFIKVVREKKMSKLIAYVFALVAIILTMMYVSSKTVDFFGQTIRGAAAGPYLFLAACGLLSFGIFRRKN</sequence>
<dbReference type="RefSeq" id="WP_053490194.1">
    <property type="nucleotide sequence ID" value="NZ_LIUT01000006.1"/>
</dbReference>